<proteinExistence type="predicted"/>
<sequence length="926" mass="105270">MERIRRRKSKSASGVEGVHQNQKHKAVRRLSSDSRSFIDGSTESDMVFTLDLEQSSRGRATGRVMTKLLAEEMNNSRRRSPSVIARLMVLEGLPSLRHARRQQKRISDSYRSKKVSINIQPNRQLYGSRSNRRSPIMQQQFKDVLDGLKASHEENLHCSSRWSASSMLTKSEMALIKQKFIDGECLSANETINEKLQDLIEQNDTLEMLDSKEDLLMKYIQKPDSLFMNHSAKHEDNIKAWILEKDTAGKHNITFNPKGADRSLVHRAHISHKSSKVQSEEKNEKNELPMRIVVLRPNLRGMENAGMSGSSTYHSRGYVPNIRQMKENPSAGGSEKLSWRRRVSASDVQFSKPLSKEARKIAREITRRRRDGCDETANARYSGFRGYGGDESSYDAPESDFDSDPEIFNLSSRYSFGGDKKWRRYPSSGSVGWSVNREAKKRLSERWKISHRYKDLEIARKGSTLGEMLAISDEQIRLKHYARTSLGRESTRLGPGNQSATWDGPLGFSSRNGSKDVIHRTSSRSSGTVHRRDTCYDVLAEEKHLMHSDCIRCDRSKVAKKYLSHKEIKKPLPCKDIYINEMDSSSEAYFEIQMEAVKDLSEKQPMFQIAATDDRSGGPLSDVTIAEPGSTTLSTKSSLLHPKQSSVIDNNKAAAYDQEDFCLQELHKRPSEEGSPSLQYLGAELASSESSKEADRASPVSILEVPFTEDAQSSSESFEKARAELNELRVQLQLLKIESDAYAQLSNLVPIEKDVVNLSSMLSQGKNILRPKGWESSYALDVLIHSGLLEFGFDMFRTNSYSSPYCPLDLRLFENLEKKYSDGLRSERRLLFDRLNSALLEIFQQHVDLCPWVRPKLAGLHYSTWRKERVGDALEKLINQESVNGQVPERVLDREMQWLDSKGEIDAIGNEIEELLMDDIITEVSW</sequence>
<dbReference type="Pfam" id="PF14309">
    <property type="entry name" value="DUF4378"/>
    <property type="match status" value="1"/>
</dbReference>
<name>A0ABR0X1Y3_REHGL</name>
<dbReference type="EMBL" id="JABTTQ020000007">
    <property type="protein sequence ID" value="KAK6152440.1"/>
    <property type="molecule type" value="Genomic_DNA"/>
</dbReference>
<accession>A0ABR0X1Y3</accession>
<feature type="region of interest" description="Disordered" evidence="2">
    <location>
        <begin position="1"/>
        <end position="33"/>
    </location>
</feature>
<feature type="domain" description="DUF3741" evidence="3">
    <location>
        <begin position="177"/>
        <end position="225"/>
    </location>
</feature>
<evidence type="ECO:0000256" key="1">
    <source>
        <dbReference type="SAM" id="Coils"/>
    </source>
</evidence>
<feature type="compositionally biased region" description="Basic residues" evidence="2">
    <location>
        <begin position="1"/>
        <end position="10"/>
    </location>
</feature>
<feature type="coiled-coil region" evidence="1">
    <location>
        <begin position="711"/>
        <end position="738"/>
    </location>
</feature>
<dbReference type="PANTHER" id="PTHR46836:SF8">
    <property type="entry name" value="AFADIN"/>
    <property type="match status" value="1"/>
</dbReference>
<protein>
    <recommendedName>
        <fullName evidence="7">DUF4378 domain-containing protein</fullName>
    </recommendedName>
</protein>
<dbReference type="PANTHER" id="PTHR46836">
    <property type="entry name" value="AFADIN"/>
    <property type="match status" value="1"/>
</dbReference>
<feature type="domain" description="DUF4378" evidence="4">
    <location>
        <begin position="776"/>
        <end position="923"/>
    </location>
</feature>
<evidence type="ECO:0000259" key="4">
    <source>
        <dbReference type="Pfam" id="PF14309"/>
    </source>
</evidence>
<dbReference type="Pfam" id="PF12552">
    <property type="entry name" value="DUF3741"/>
    <property type="match status" value="1"/>
</dbReference>
<feature type="region of interest" description="Disordered" evidence="2">
    <location>
        <begin position="487"/>
        <end position="508"/>
    </location>
</feature>
<evidence type="ECO:0000313" key="5">
    <source>
        <dbReference type="EMBL" id="KAK6152440.1"/>
    </source>
</evidence>
<evidence type="ECO:0000313" key="6">
    <source>
        <dbReference type="Proteomes" id="UP001318860"/>
    </source>
</evidence>
<keyword evidence="1" id="KW-0175">Coiled coil</keyword>
<dbReference type="InterPro" id="IPR022212">
    <property type="entry name" value="DUF3741"/>
</dbReference>
<dbReference type="InterPro" id="IPR025486">
    <property type="entry name" value="DUF4378"/>
</dbReference>
<comment type="caution">
    <text evidence="5">The sequence shown here is derived from an EMBL/GenBank/DDBJ whole genome shotgun (WGS) entry which is preliminary data.</text>
</comment>
<evidence type="ECO:0000256" key="2">
    <source>
        <dbReference type="SAM" id="MobiDB-lite"/>
    </source>
</evidence>
<dbReference type="Proteomes" id="UP001318860">
    <property type="component" value="Unassembled WGS sequence"/>
</dbReference>
<feature type="region of interest" description="Disordered" evidence="2">
    <location>
        <begin position="611"/>
        <end position="644"/>
    </location>
</feature>
<evidence type="ECO:0008006" key="7">
    <source>
        <dbReference type="Google" id="ProtNLM"/>
    </source>
</evidence>
<reference evidence="5 6" key="1">
    <citation type="journal article" date="2021" name="Comput. Struct. Biotechnol. J.">
        <title>De novo genome assembly of the potent medicinal plant Rehmannia glutinosa using nanopore technology.</title>
        <authorList>
            <person name="Ma L."/>
            <person name="Dong C."/>
            <person name="Song C."/>
            <person name="Wang X."/>
            <person name="Zheng X."/>
            <person name="Niu Y."/>
            <person name="Chen S."/>
            <person name="Feng W."/>
        </authorList>
    </citation>
    <scope>NUCLEOTIDE SEQUENCE [LARGE SCALE GENOMIC DNA]</scope>
    <source>
        <strain evidence="5">DH-2019</strain>
    </source>
</reference>
<evidence type="ECO:0000259" key="3">
    <source>
        <dbReference type="Pfam" id="PF12552"/>
    </source>
</evidence>
<organism evidence="5 6">
    <name type="scientific">Rehmannia glutinosa</name>
    <name type="common">Chinese foxglove</name>
    <dbReference type="NCBI Taxonomy" id="99300"/>
    <lineage>
        <taxon>Eukaryota</taxon>
        <taxon>Viridiplantae</taxon>
        <taxon>Streptophyta</taxon>
        <taxon>Embryophyta</taxon>
        <taxon>Tracheophyta</taxon>
        <taxon>Spermatophyta</taxon>
        <taxon>Magnoliopsida</taxon>
        <taxon>eudicotyledons</taxon>
        <taxon>Gunneridae</taxon>
        <taxon>Pentapetalae</taxon>
        <taxon>asterids</taxon>
        <taxon>lamiids</taxon>
        <taxon>Lamiales</taxon>
        <taxon>Orobanchaceae</taxon>
        <taxon>Rehmannieae</taxon>
        <taxon>Rehmannia</taxon>
    </lineage>
</organism>
<gene>
    <name evidence="5" type="ORF">DH2020_015075</name>
</gene>
<keyword evidence="6" id="KW-1185">Reference proteome</keyword>
<feature type="compositionally biased region" description="Low complexity" evidence="2">
    <location>
        <begin position="630"/>
        <end position="640"/>
    </location>
</feature>